<dbReference type="Pfam" id="PF00871">
    <property type="entry name" value="Acetate_kinase"/>
    <property type="match status" value="1"/>
</dbReference>
<evidence type="ECO:0000256" key="1">
    <source>
        <dbReference type="ARBA" id="ARBA00008748"/>
    </source>
</evidence>
<dbReference type="PRINTS" id="PR00471">
    <property type="entry name" value="ACETATEKNASE"/>
</dbReference>
<keyword evidence="6 9" id="KW-0418">Kinase</keyword>
<comment type="subcellular location">
    <subcellularLocation>
        <location evidence="9">Cytoplasm</location>
    </subcellularLocation>
</comment>
<dbReference type="EMBL" id="JAGEPA010000001">
    <property type="protein sequence ID" value="MBO1429999.1"/>
    <property type="molecule type" value="Genomic_DNA"/>
</dbReference>
<dbReference type="NCBIfam" id="TIGR00016">
    <property type="entry name" value="ackA"/>
    <property type="match status" value="1"/>
</dbReference>
<keyword evidence="5 9" id="KW-0547">Nucleotide-binding</keyword>
<dbReference type="PANTHER" id="PTHR21060:SF21">
    <property type="entry name" value="ACETATE KINASE"/>
    <property type="match status" value="1"/>
</dbReference>
<comment type="similarity">
    <text evidence="1 9 10">Belongs to the acetokinase family.</text>
</comment>
<dbReference type="AlphaFoldDB" id="A0A974ACF8"/>
<comment type="caution">
    <text evidence="12">The sequence shown here is derived from an EMBL/GenBank/DDBJ whole genome shotgun (WGS) entry which is preliminary data.</text>
</comment>
<feature type="binding site" evidence="9">
    <location>
        <position position="8"/>
    </location>
    <ligand>
        <name>Mg(2+)</name>
        <dbReference type="ChEBI" id="CHEBI:18420"/>
    </ligand>
</feature>
<sequence length="404" mass="43405">MDTILVVNAGSSSVKFQIFLVEGEGRLRRQIKGQVDGIGSRPRLRARGVSGDPLADRAYPIEAIPDVPAAMGIAGAWLRDELRIHPIAVGHRVVHGGPDFDRPVLIDHGVVARLDRFVSLAPLHQPHNLAPIRSILAGFPALPQVACFDTAFHRTHSAVADHYAIPRQLHADGVRRYGFHGLSYEYIARALPQVAPDIAKRGVIVAHLGSGASMCALKEGRSVESTMGFTALDGLPMGTRPGQIDPGVVLYLLSEKGMSASDVQKFLYRDCGLKGLSGISNDMRELEASEDANARLAIDYFVYRIGLNAGMLAAALQGPDAFVFTAGIGENSATIRARVGEHLGWLGVTLDPAENSRHASLISGPDSLIPVYVVPTDEELMIAQHTLSLLINRPSPNPKQARVS</sequence>
<dbReference type="GO" id="GO:0005524">
    <property type="term" value="F:ATP binding"/>
    <property type="evidence" value="ECO:0007669"/>
    <property type="project" value="UniProtKB-KW"/>
</dbReference>
<dbReference type="EMBL" id="JABWSX010000001">
    <property type="protein sequence ID" value="NVL05325.1"/>
    <property type="molecule type" value="Genomic_DNA"/>
</dbReference>
<dbReference type="InterPro" id="IPR004372">
    <property type="entry name" value="Ac/propionate_kinase"/>
</dbReference>
<reference evidence="11" key="2">
    <citation type="journal article" date="2021" name="Int. J. Syst. Evol. Microbiol.">
        <title>Bradyrhizobium septentrionale sp. nov. (sv. septentrionale) and Bradyrhizobium quebecense sp. nov. (sv. septentrionale) associated with legumes native to Canada possess rearranged symbiosis genes and numerous insertion sequences.</title>
        <authorList>
            <person name="Bromfield E.S.P."/>
            <person name="Cloutier S."/>
        </authorList>
    </citation>
    <scope>NUCLEOTIDE SEQUENCE</scope>
    <source>
        <strain evidence="11">12S5</strain>
    </source>
</reference>
<evidence type="ECO:0000256" key="3">
    <source>
        <dbReference type="ARBA" id="ARBA00022679"/>
    </source>
</evidence>
<reference evidence="12" key="1">
    <citation type="submission" date="2020-06" db="EMBL/GenBank/DDBJ databases">
        <title>Whole Genome Sequence of Bradyrhizobium sp. Strain 66S1MB.</title>
        <authorList>
            <person name="Bromfield E."/>
            <person name="Cloutier S."/>
        </authorList>
    </citation>
    <scope>NUCLEOTIDE SEQUENCE</scope>
    <source>
        <strain evidence="12">66S1MB</strain>
    </source>
</reference>
<evidence type="ECO:0000313" key="12">
    <source>
        <dbReference type="EMBL" id="NVL05325.1"/>
    </source>
</evidence>
<comment type="subunit">
    <text evidence="9">Homodimer.</text>
</comment>
<gene>
    <name evidence="9" type="primary">ackA</name>
    <name evidence="12" type="ORF">HU230_06300</name>
    <name evidence="11" type="ORF">J4P68_11185</name>
</gene>
<dbReference type="Gene3D" id="3.30.420.40">
    <property type="match status" value="2"/>
</dbReference>
<feature type="binding site" evidence="9">
    <location>
        <position position="378"/>
    </location>
    <ligand>
        <name>Mg(2+)</name>
        <dbReference type="ChEBI" id="CHEBI:18420"/>
    </ligand>
</feature>
<evidence type="ECO:0000313" key="11">
    <source>
        <dbReference type="EMBL" id="MBO1429999.1"/>
    </source>
</evidence>
<dbReference type="InterPro" id="IPR000890">
    <property type="entry name" value="Aliphatic_acid_kin_short-chain"/>
</dbReference>
<evidence type="ECO:0000256" key="10">
    <source>
        <dbReference type="RuleBase" id="RU003835"/>
    </source>
</evidence>
<dbReference type="GO" id="GO:0006083">
    <property type="term" value="P:acetate metabolic process"/>
    <property type="evidence" value="ECO:0007669"/>
    <property type="project" value="TreeGrafter"/>
</dbReference>
<keyword evidence="7 9" id="KW-0067">ATP-binding</keyword>
<comment type="catalytic activity">
    <reaction evidence="9">
        <text>acetate + ATP = acetyl phosphate + ADP</text>
        <dbReference type="Rhea" id="RHEA:11352"/>
        <dbReference type="ChEBI" id="CHEBI:22191"/>
        <dbReference type="ChEBI" id="CHEBI:30089"/>
        <dbReference type="ChEBI" id="CHEBI:30616"/>
        <dbReference type="ChEBI" id="CHEBI:456216"/>
        <dbReference type="EC" id="2.7.2.1"/>
    </reaction>
</comment>
<name>A0A974ACF8_9BRAD</name>
<comment type="function">
    <text evidence="9">Catalyzes the formation of acetyl phosphate from acetate and ATP. Can also catalyze the reverse reaction.</text>
</comment>
<keyword evidence="8 9" id="KW-0460">Magnesium</keyword>
<dbReference type="GO" id="GO:0008776">
    <property type="term" value="F:acetate kinase activity"/>
    <property type="evidence" value="ECO:0007669"/>
    <property type="project" value="UniProtKB-UniRule"/>
</dbReference>
<dbReference type="PANTHER" id="PTHR21060">
    <property type="entry name" value="ACETATE KINASE"/>
    <property type="match status" value="1"/>
</dbReference>
<keyword evidence="13" id="KW-1185">Reference proteome</keyword>
<dbReference type="EC" id="2.7.2.1" evidence="9"/>
<feature type="site" description="Transition state stabilizer" evidence="9">
    <location>
        <position position="240"/>
    </location>
</feature>
<dbReference type="GO" id="GO:0000287">
    <property type="term" value="F:magnesium ion binding"/>
    <property type="evidence" value="ECO:0007669"/>
    <property type="project" value="UniProtKB-UniRule"/>
</dbReference>
<keyword evidence="4 9" id="KW-0479">Metal-binding</keyword>
<evidence type="ECO:0000313" key="13">
    <source>
        <dbReference type="Proteomes" id="UP000692816"/>
    </source>
</evidence>
<dbReference type="PIRSF" id="PIRSF000722">
    <property type="entry name" value="Acetate_prop_kin"/>
    <property type="match status" value="1"/>
</dbReference>
<dbReference type="GO" id="GO:0005829">
    <property type="term" value="C:cytosol"/>
    <property type="evidence" value="ECO:0007669"/>
    <property type="project" value="TreeGrafter"/>
</dbReference>
<evidence type="ECO:0000256" key="9">
    <source>
        <dbReference type="HAMAP-Rule" id="MF_00020"/>
    </source>
</evidence>
<dbReference type="PROSITE" id="PS01076">
    <property type="entry name" value="ACETATE_KINASE_2"/>
    <property type="match status" value="1"/>
</dbReference>
<protein>
    <recommendedName>
        <fullName evidence="9">Acetate kinase</fullName>
        <ecNumber evidence="9">2.7.2.1</ecNumber>
    </recommendedName>
    <alternativeName>
        <fullName evidence="9">Acetokinase</fullName>
    </alternativeName>
</protein>
<comment type="pathway">
    <text evidence="9">Metabolic intermediate biosynthesis; acetyl-CoA biosynthesis; acetyl-CoA from acetate: step 1/2.</text>
</comment>
<dbReference type="GO" id="GO:0006085">
    <property type="term" value="P:acetyl-CoA biosynthetic process"/>
    <property type="evidence" value="ECO:0007669"/>
    <property type="project" value="UniProtKB-UniRule"/>
</dbReference>
<dbReference type="Proteomes" id="UP000692816">
    <property type="component" value="Unassembled WGS sequence"/>
</dbReference>
<accession>A0A974ACF8</accession>
<evidence type="ECO:0000256" key="2">
    <source>
        <dbReference type="ARBA" id="ARBA00022490"/>
    </source>
</evidence>
<evidence type="ECO:0000256" key="5">
    <source>
        <dbReference type="ARBA" id="ARBA00022741"/>
    </source>
</evidence>
<dbReference type="HAMAP" id="MF_00020">
    <property type="entry name" value="Acetate_kinase"/>
    <property type="match status" value="1"/>
</dbReference>
<evidence type="ECO:0000256" key="7">
    <source>
        <dbReference type="ARBA" id="ARBA00022840"/>
    </source>
</evidence>
<dbReference type="PROSITE" id="PS01075">
    <property type="entry name" value="ACETATE_KINASE_1"/>
    <property type="match status" value="1"/>
</dbReference>
<feature type="binding site" evidence="9">
    <location>
        <begin position="282"/>
        <end position="284"/>
    </location>
    <ligand>
        <name>ATP</name>
        <dbReference type="ChEBI" id="CHEBI:30616"/>
    </ligand>
</feature>
<evidence type="ECO:0000256" key="8">
    <source>
        <dbReference type="ARBA" id="ARBA00022842"/>
    </source>
</evidence>
<evidence type="ECO:0000256" key="4">
    <source>
        <dbReference type="ARBA" id="ARBA00022723"/>
    </source>
</evidence>
<dbReference type="SUPFAM" id="SSF53067">
    <property type="entry name" value="Actin-like ATPase domain"/>
    <property type="match status" value="2"/>
</dbReference>
<dbReference type="InterPro" id="IPR043129">
    <property type="entry name" value="ATPase_NBD"/>
</dbReference>
<comment type="cofactor">
    <cofactor evidence="9">
        <name>Mg(2+)</name>
        <dbReference type="ChEBI" id="CHEBI:18420"/>
    </cofactor>
    <cofactor evidence="9">
        <name>Mn(2+)</name>
        <dbReference type="ChEBI" id="CHEBI:29035"/>
    </cofactor>
    <text evidence="9">Mg(2+). Can also accept Mn(2+).</text>
</comment>
<dbReference type="RefSeq" id="WP_176529364.1">
    <property type="nucleotide sequence ID" value="NZ_CP088022.1"/>
</dbReference>
<feature type="binding site" evidence="9">
    <location>
        <position position="15"/>
    </location>
    <ligand>
        <name>ATP</name>
        <dbReference type="ChEBI" id="CHEBI:30616"/>
    </ligand>
</feature>
<feature type="binding site" evidence="9">
    <location>
        <begin position="327"/>
        <end position="331"/>
    </location>
    <ligand>
        <name>ATP</name>
        <dbReference type="ChEBI" id="CHEBI:30616"/>
    </ligand>
</feature>
<feature type="site" description="Transition state stabilizer" evidence="9">
    <location>
        <position position="180"/>
    </location>
</feature>
<dbReference type="InterPro" id="IPR023865">
    <property type="entry name" value="Aliphatic_acid_kinase_CS"/>
</dbReference>
<keyword evidence="3 9" id="KW-0808">Transferase</keyword>
<keyword evidence="2 9" id="KW-0963">Cytoplasm</keyword>
<feature type="active site" description="Proton donor/acceptor" evidence="9">
    <location>
        <position position="149"/>
    </location>
</feature>
<evidence type="ECO:0000256" key="6">
    <source>
        <dbReference type="ARBA" id="ARBA00022777"/>
    </source>
</evidence>
<feature type="binding site" evidence="9">
    <location>
        <begin position="207"/>
        <end position="211"/>
    </location>
    <ligand>
        <name>ATP</name>
        <dbReference type="ChEBI" id="CHEBI:30616"/>
    </ligand>
</feature>
<feature type="binding site" evidence="9">
    <location>
        <position position="92"/>
    </location>
    <ligand>
        <name>substrate</name>
    </ligand>
</feature>
<organism evidence="12">
    <name type="scientific">Bradyrhizobium quebecense</name>
    <dbReference type="NCBI Taxonomy" id="2748629"/>
    <lineage>
        <taxon>Bacteria</taxon>
        <taxon>Pseudomonadati</taxon>
        <taxon>Pseudomonadota</taxon>
        <taxon>Alphaproteobacteria</taxon>
        <taxon>Hyphomicrobiales</taxon>
        <taxon>Nitrobacteraceae</taxon>
        <taxon>Bradyrhizobium</taxon>
    </lineage>
</organism>
<proteinExistence type="inferred from homology"/>